<dbReference type="STRING" id="1391653.AKJ08_1150"/>
<keyword evidence="2" id="KW-1185">Reference proteome</keyword>
<organism evidence="1 2">
    <name type="scientific">Vulgatibacter incomptus</name>
    <dbReference type="NCBI Taxonomy" id="1391653"/>
    <lineage>
        <taxon>Bacteria</taxon>
        <taxon>Pseudomonadati</taxon>
        <taxon>Myxococcota</taxon>
        <taxon>Myxococcia</taxon>
        <taxon>Myxococcales</taxon>
        <taxon>Cystobacterineae</taxon>
        <taxon>Vulgatibacteraceae</taxon>
        <taxon>Vulgatibacter</taxon>
    </lineage>
</organism>
<dbReference type="Proteomes" id="UP000055590">
    <property type="component" value="Chromosome"/>
</dbReference>
<evidence type="ECO:0000313" key="1">
    <source>
        <dbReference type="EMBL" id="AKU90763.1"/>
    </source>
</evidence>
<dbReference type="KEGG" id="vin:AKJ08_1150"/>
<sequence length="61" mass="6909">MVQDAKREPWEGGFIRETGSGKVYVIRKRIGGRLFEVSTRCATLKAAMSELARFEADPQTY</sequence>
<proteinExistence type="predicted"/>
<gene>
    <name evidence="1" type="ORF">AKJ08_1150</name>
</gene>
<dbReference type="RefSeq" id="WP_050725165.1">
    <property type="nucleotide sequence ID" value="NZ_CP012332.1"/>
</dbReference>
<dbReference type="EMBL" id="CP012332">
    <property type="protein sequence ID" value="AKU90763.1"/>
    <property type="molecule type" value="Genomic_DNA"/>
</dbReference>
<dbReference type="AlphaFoldDB" id="A0A0K1PB58"/>
<accession>A0A0K1PB58</accession>
<name>A0A0K1PB58_9BACT</name>
<protein>
    <submittedName>
        <fullName evidence="1">Uncharacterized protein</fullName>
    </submittedName>
</protein>
<evidence type="ECO:0000313" key="2">
    <source>
        <dbReference type="Proteomes" id="UP000055590"/>
    </source>
</evidence>
<reference evidence="1 2" key="1">
    <citation type="submission" date="2015-08" db="EMBL/GenBank/DDBJ databases">
        <authorList>
            <person name="Babu N.S."/>
            <person name="Beckwith C.J."/>
            <person name="Beseler K.G."/>
            <person name="Brison A."/>
            <person name="Carone J.V."/>
            <person name="Caskin T.P."/>
            <person name="Diamond M."/>
            <person name="Durham M.E."/>
            <person name="Foxe J.M."/>
            <person name="Go M."/>
            <person name="Henderson B.A."/>
            <person name="Jones I.B."/>
            <person name="McGettigan J.A."/>
            <person name="Micheletti S.J."/>
            <person name="Nasrallah M.E."/>
            <person name="Ortiz D."/>
            <person name="Piller C.R."/>
            <person name="Privatt S.R."/>
            <person name="Schneider S.L."/>
            <person name="Sharp S."/>
            <person name="Smith T.C."/>
            <person name="Stanton J.D."/>
            <person name="Ullery H.E."/>
            <person name="Wilson R.J."/>
            <person name="Serrano M.G."/>
            <person name="Buck G."/>
            <person name="Lee V."/>
            <person name="Wang Y."/>
            <person name="Carvalho R."/>
            <person name="Voegtly L."/>
            <person name="Shi R."/>
            <person name="Duckworth R."/>
            <person name="Johnson A."/>
            <person name="Loviza R."/>
            <person name="Walstead R."/>
            <person name="Shah Z."/>
            <person name="Kiflezghi M."/>
            <person name="Wade K."/>
            <person name="Ball S.L."/>
            <person name="Bradley K.W."/>
            <person name="Asai D.J."/>
            <person name="Bowman C.A."/>
            <person name="Russell D.A."/>
            <person name="Pope W.H."/>
            <person name="Jacobs-Sera D."/>
            <person name="Hendrix R.W."/>
            <person name="Hatfull G.F."/>
        </authorList>
    </citation>
    <scope>NUCLEOTIDE SEQUENCE [LARGE SCALE GENOMIC DNA]</scope>
    <source>
        <strain evidence="1 2">DSM 27710</strain>
    </source>
</reference>